<dbReference type="EMBL" id="RWIT01000005">
    <property type="protein sequence ID" value="RSK48329.1"/>
    <property type="molecule type" value="Genomic_DNA"/>
</dbReference>
<gene>
    <name evidence="1" type="ORF">EI291_11440</name>
</gene>
<name>A0A3R9N4X2_9BACT</name>
<reference evidence="1 2" key="1">
    <citation type="submission" date="2018-12" db="EMBL/GenBank/DDBJ databases">
        <authorList>
            <person name="Feng G."/>
            <person name="Zhu H."/>
        </authorList>
    </citation>
    <scope>NUCLEOTIDE SEQUENCE [LARGE SCALE GENOMIC DNA]</scope>
    <source>
        <strain evidence="1 2">KCTC 12533</strain>
    </source>
</reference>
<organism evidence="1 2">
    <name type="scientific">Hymenobacter rigui</name>
    <dbReference type="NCBI Taxonomy" id="334424"/>
    <lineage>
        <taxon>Bacteria</taxon>
        <taxon>Pseudomonadati</taxon>
        <taxon>Bacteroidota</taxon>
        <taxon>Cytophagia</taxon>
        <taxon>Cytophagales</taxon>
        <taxon>Hymenobacteraceae</taxon>
        <taxon>Hymenobacter</taxon>
    </lineage>
</organism>
<accession>A0A3R9N4X2</accession>
<comment type="caution">
    <text evidence="1">The sequence shown here is derived from an EMBL/GenBank/DDBJ whole genome shotgun (WGS) entry which is preliminary data.</text>
</comment>
<proteinExistence type="predicted"/>
<dbReference type="AlphaFoldDB" id="A0A3R9N4X2"/>
<keyword evidence="2" id="KW-1185">Reference proteome</keyword>
<dbReference type="RefSeq" id="WP_125419956.1">
    <property type="nucleotide sequence ID" value="NZ_RWIT01000005.1"/>
</dbReference>
<evidence type="ECO:0000313" key="1">
    <source>
        <dbReference type="EMBL" id="RSK48329.1"/>
    </source>
</evidence>
<dbReference type="OrthoDB" id="675245at2"/>
<sequence length="184" mass="21200">MAAGLIGMGYWRNLLEPQYPDVACFVDDSWSEAERQTALQYLSRGRPLHYWMGMERCLLGCGEHLHITGCTDGTYYWPESLLHYLKQHAVRLPDTIIHHLHQQPAFPIDAAEAIEETAQTDFCWWKNQRGWQTSVTSLQYLSQQEIRGFLRRYDCRQIDYSGLTSATDNTALVSMVAALRQLVS</sequence>
<protein>
    <submittedName>
        <fullName evidence="1">Uncharacterized protein</fullName>
    </submittedName>
</protein>
<evidence type="ECO:0000313" key="2">
    <source>
        <dbReference type="Proteomes" id="UP000273500"/>
    </source>
</evidence>
<dbReference type="Proteomes" id="UP000273500">
    <property type="component" value="Unassembled WGS sequence"/>
</dbReference>